<sequence length="141" mass="16507">MNTSETRGRPRTRKFYERNLRKIDPCLKDEDMLTALILLIAICEVGPWCKPIAKFLGTTEWQVRKRAKYLREQGVWDKKGHIYGDYLDEETGAVAFWLDVLVADGILVVADRKDEKGRNMYRRRSTTKSKTKKREKEIING</sequence>
<evidence type="ECO:0000256" key="1">
    <source>
        <dbReference type="SAM" id="MobiDB-lite"/>
    </source>
</evidence>
<proteinExistence type="predicted"/>
<dbReference type="EMBL" id="LAZR01000051">
    <property type="protein sequence ID" value="KKN98442.1"/>
    <property type="molecule type" value="Genomic_DNA"/>
</dbReference>
<protein>
    <submittedName>
        <fullName evidence="2">Uncharacterized protein</fullName>
    </submittedName>
</protein>
<comment type="caution">
    <text evidence="2">The sequence shown here is derived from an EMBL/GenBank/DDBJ whole genome shotgun (WGS) entry which is preliminary data.</text>
</comment>
<name>A0A0F9VF86_9ZZZZ</name>
<feature type="region of interest" description="Disordered" evidence="1">
    <location>
        <begin position="119"/>
        <end position="141"/>
    </location>
</feature>
<gene>
    <name evidence="2" type="ORF">LCGC14_0145440</name>
</gene>
<organism evidence="2">
    <name type="scientific">marine sediment metagenome</name>
    <dbReference type="NCBI Taxonomy" id="412755"/>
    <lineage>
        <taxon>unclassified sequences</taxon>
        <taxon>metagenomes</taxon>
        <taxon>ecological metagenomes</taxon>
    </lineage>
</organism>
<accession>A0A0F9VF86</accession>
<feature type="compositionally biased region" description="Basic residues" evidence="1">
    <location>
        <begin position="119"/>
        <end position="133"/>
    </location>
</feature>
<evidence type="ECO:0000313" key="2">
    <source>
        <dbReference type="EMBL" id="KKN98442.1"/>
    </source>
</evidence>
<dbReference type="AlphaFoldDB" id="A0A0F9VF86"/>
<reference evidence="2" key="1">
    <citation type="journal article" date="2015" name="Nature">
        <title>Complex archaea that bridge the gap between prokaryotes and eukaryotes.</title>
        <authorList>
            <person name="Spang A."/>
            <person name="Saw J.H."/>
            <person name="Jorgensen S.L."/>
            <person name="Zaremba-Niedzwiedzka K."/>
            <person name="Martijn J."/>
            <person name="Lind A.E."/>
            <person name="van Eijk R."/>
            <person name="Schleper C."/>
            <person name="Guy L."/>
            <person name="Ettema T.J."/>
        </authorList>
    </citation>
    <scope>NUCLEOTIDE SEQUENCE</scope>
</reference>